<sequence length="164" mass="18168">MQRHVLDEVDAPVGMAFERAVVDEVDDVPDALLVLGHAARVERPLDERLHAVVARRVGADQHVLRHVHRVRDLRIPGELVHQQDRALRGERLEVAADGGDVLVAHDRPEAALMLEVGKLAEVQRLAAQLREELVRRAVAPEVQVAEIDVRRGAHGATLPEKARP</sequence>
<dbReference type="EMBL" id="CAFBLQ010000065">
    <property type="protein sequence ID" value="CAB4871098.1"/>
    <property type="molecule type" value="Genomic_DNA"/>
</dbReference>
<protein>
    <submittedName>
        <fullName evidence="1">Unannotated protein</fullName>
    </submittedName>
</protein>
<proteinExistence type="predicted"/>
<gene>
    <name evidence="1" type="ORF">UFOPK3423_00743</name>
</gene>
<evidence type="ECO:0000313" key="1">
    <source>
        <dbReference type="EMBL" id="CAB4871098.1"/>
    </source>
</evidence>
<accession>A0A6J7DNL8</accession>
<dbReference type="AlphaFoldDB" id="A0A6J7DNL8"/>
<name>A0A6J7DNL8_9ZZZZ</name>
<organism evidence="1">
    <name type="scientific">freshwater metagenome</name>
    <dbReference type="NCBI Taxonomy" id="449393"/>
    <lineage>
        <taxon>unclassified sequences</taxon>
        <taxon>metagenomes</taxon>
        <taxon>ecological metagenomes</taxon>
    </lineage>
</organism>
<reference evidence="1" key="1">
    <citation type="submission" date="2020-05" db="EMBL/GenBank/DDBJ databases">
        <authorList>
            <person name="Chiriac C."/>
            <person name="Salcher M."/>
            <person name="Ghai R."/>
            <person name="Kavagutti S V."/>
        </authorList>
    </citation>
    <scope>NUCLEOTIDE SEQUENCE</scope>
</reference>